<comment type="caution">
    <text evidence="11">The sequence shown here is derived from an EMBL/GenBank/DDBJ whole genome shotgun (WGS) entry which is preliminary data.</text>
</comment>
<dbReference type="InterPro" id="IPR051547">
    <property type="entry name" value="TDP2-like"/>
</dbReference>
<dbReference type="GO" id="GO:0004519">
    <property type="term" value="F:endonuclease activity"/>
    <property type="evidence" value="ECO:0007669"/>
    <property type="project" value="UniProtKB-KW"/>
</dbReference>
<evidence type="ECO:0000256" key="4">
    <source>
        <dbReference type="ARBA" id="ARBA00022723"/>
    </source>
</evidence>
<reference evidence="11 12" key="1">
    <citation type="submission" date="2016-10" db="EMBL/GenBank/DDBJ databases">
        <authorList>
            <person name="Varghese N."/>
            <person name="Submissions S."/>
        </authorList>
    </citation>
    <scope>NUCLEOTIDE SEQUENCE [LARGE SCALE GENOMIC DNA]</scope>
    <source>
        <strain evidence="11 12">DSM 16392</strain>
    </source>
</reference>
<evidence type="ECO:0000313" key="11">
    <source>
        <dbReference type="EMBL" id="SFK24005.1"/>
    </source>
</evidence>
<comment type="cofactor">
    <cofactor evidence="2">
        <name>Mg(2+)</name>
        <dbReference type="ChEBI" id="CHEBI:18420"/>
    </cofactor>
</comment>
<keyword evidence="5" id="KW-0227">DNA damage</keyword>
<keyword evidence="9" id="KW-0472">Membrane</keyword>
<accession>A0A1I3XWT5</accession>
<feature type="transmembrane region" description="Helical" evidence="9">
    <location>
        <begin position="20"/>
        <end position="40"/>
    </location>
</feature>
<keyword evidence="7" id="KW-0460">Magnesium</keyword>
<dbReference type="PANTHER" id="PTHR15822">
    <property type="entry name" value="TRAF AND TNF RECEPTOR-ASSOCIATED PROTEIN"/>
    <property type="match status" value="1"/>
</dbReference>
<gene>
    <name evidence="11" type="ORF">SAMN04488518_103202</name>
</gene>
<feature type="transmembrane region" description="Helical" evidence="9">
    <location>
        <begin position="74"/>
        <end position="91"/>
    </location>
</feature>
<dbReference type="EMBL" id="FOSK01000003">
    <property type="protein sequence ID" value="SFK24005.1"/>
    <property type="molecule type" value="Genomic_DNA"/>
</dbReference>
<keyword evidence="8" id="KW-0234">DNA repair</keyword>
<evidence type="ECO:0000256" key="9">
    <source>
        <dbReference type="SAM" id="Phobius"/>
    </source>
</evidence>
<dbReference type="Pfam" id="PF03372">
    <property type="entry name" value="Exo_endo_phos"/>
    <property type="match status" value="1"/>
</dbReference>
<keyword evidence="6" id="KW-0378">Hydrolase</keyword>
<keyword evidence="12" id="KW-1185">Reference proteome</keyword>
<evidence type="ECO:0000256" key="1">
    <source>
        <dbReference type="ARBA" id="ARBA00001936"/>
    </source>
</evidence>
<dbReference type="InterPro" id="IPR005135">
    <property type="entry name" value="Endo/exonuclease/phosphatase"/>
</dbReference>
<evidence type="ECO:0000256" key="2">
    <source>
        <dbReference type="ARBA" id="ARBA00001946"/>
    </source>
</evidence>
<keyword evidence="9" id="KW-0812">Transmembrane</keyword>
<dbReference type="Proteomes" id="UP000199598">
    <property type="component" value="Unassembled WGS sequence"/>
</dbReference>
<dbReference type="Gene3D" id="3.60.10.10">
    <property type="entry name" value="Endonuclease/exonuclease/phosphatase"/>
    <property type="match status" value="1"/>
</dbReference>
<comment type="cofactor">
    <cofactor evidence="1">
        <name>Mn(2+)</name>
        <dbReference type="ChEBI" id="CHEBI:29035"/>
    </cofactor>
</comment>
<sequence length="343" mass="39016">MHSDRVLSKKKRNTPILLHLVRAGTLAVTFLLLASLFAPGNLLSEAVAFFIPQLIALGFVSLLLWLVMARKLHWLHLLCLLGLIISSFWMVTSIRLVTQPVAILENHPKSKSFNVMSLNLLHMQFEKEALQELIEKRQPDLIVFQETASATPRLKTFLTENYQYAILPPAKRDTDLTVFSKFPLKNSKRVHIPGLGQNGYIPREFLSADLDINGTLIQLYAIHPASPRSQRRLDGRTTYMNYVSNYIREKQTDSPIMVLGDWNTPVWSDTFQKLLSDLKLKTTFTSLIPQTTRYFINPFLGKVLGSKVDHITSSEEIIIKDLLIDEDVGSDHFPIFATLHILP</sequence>
<evidence type="ECO:0000256" key="3">
    <source>
        <dbReference type="ARBA" id="ARBA00022722"/>
    </source>
</evidence>
<keyword evidence="9" id="KW-1133">Transmembrane helix</keyword>
<dbReference type="InterPro" id="IPR036691">
    <property type="entry name" value="Endo/exonu/phosph_ase_sf"/>
</dbReference>
<feature type="domain" description="Endonuclease/exonuclease/phosphatase" evidence="10">
    <location>
        <begin position="114"/>
        <end position="332"/>
    </location>
</feature>
<feature type="transmembrane region" description="Helical" evidence="9">
    <location>
        <begin position="46"/>
        <end position="67"/>
    </location>
</feature>
<evidence type="ECO:0000313" key="12">
    <source>
        <dbReference type="Proteomes" id="UP000199598"/>
    </source>
</evidence>
<evidence type="ECO:0000256" key="5">
    <source>
        <dbReference type="ARBA" id="ARBA00022763"/>
    </source>
</evidence>
<evidence type="ECO:0000259" key="10">
    <source>
        <dbReference type="Pfam" id="PF03372"/>
    </source>
</evidence>
<name>A0A1I3XWT5_9HYPH</name>
<protein>
    <submittedName>
        <fullName evidence="11">Uncharacterized conserved protein YafD, endonuclease/exonuclease/phosphatase (EEP) superfamily</fullName>
    </submittedName>
</protein>
<evidence type="ECO:0000256" key="7">
    <source>
        <dbReference type="ARBA" id="ARBA00022842"/>
    </source>
</evidence>
<proteinExistence type="predicted"/>
<evidence type="ECO:0000256" key="8">
    <source>
        <dbReference type="ARBA" id="ARBA00023204"/>
    </source>
</evidence>
<dbReference type="SUPFAM" id="SSF56219">
    <property type="entry name" value="DNase I-like"/>
    <property type="match status" value="1"/>
</dbReference>
<dbReference type="PANTHER" id="PTHR15822:SF4">
    <property type="entry name" value="TYROSYL-DNA PHOSPHODIESTERASE 2"/>
    <property type="match status" value="1"/>
</dbReference>
<keyword evidence="4" id="KW-0479">Metal-binding</keyword>
<evidence type="ECO:0000256" key="6">
    <source>
        <dbReference type="ARBA" id="ARBA00022801"/>
    </source>
</evidence>
<keyword evidence="11" id="KW-0255">Endonuclease</keyword>
<keyword evidence="3" id="KW-0540">Nuclease</keyword>
<organism evidence="11 12">
    <name type="scientific">Pseudovibrio ascidiaceicola</name>
    <dbReference type="NCBI Taxonomy" id="285279"/>
    <lineage>
        <taxon>Bacteria</taxon>
        <taxon>Pseudomonadati</taxon>
        <taxon>Pseudomonadota</taxon>
        <taxon>Alphaproteobacteria</taxon>
        <taxon>Hyphomicrobiales</taxon>
        <taxon>Stappiaceae</taxon>
        <taxon>Pseudovibrio</taxon>
    </lineage>
</organism>